<evidence type="ECO:0000259" key="5">
    <source>
        <dbReference type="SMART" id="SM00738"/>
    </source>
</evidence>
<sequence length="159" mass="17978">MIFVIKVTSNKEEQAIDLIERNAKKKGININSVVAPFGLKGYVLLEATTKENAEMAVYKVPYVKGILNRVVDIKDIENFFKPPSEIVQIEEGDIVEIISEPFKNEKGKVRRIIKQKNEAVVDLLEAAVPMPIFVKLDNLRVIKKEKPMTGEIQKIAESE</sequence>
<keyword evidence="7" id="KW-0648">Protein biosynthesis</keyword>
<dbReference type="InterPro" id="IPR014722">
    <property type="entry name" value="Rib_uL2_dom2"/>
</dbReference>
<dbReference type="SMART" id="SM00739">
    <property type="entry name" value="KOW"/>
    <property type="match status" value="1"/>
</dbReference>
<feature type="domain" description="KOW" evidence="6">
    <location>
        <begin position="88"/>
        <end position="115"/>
    </location>
</feature>
<dbReference type="EMBL" id="DTEI01000129">
    <property type="protein sequence ID" value="HGU16410.1"/>
    <property type="molecule type" value="Genomic_DNA"/>
</dbReference>
<evidence type="ECO:0000256" key="4">
    <source>
        <dbReference type="NCBIfam" id="TIGR00405"/>
    </source>
</evidence>
<dbReference type="NCBIfam" id="TIGR00405">
    <property type="entry name" value="KOW_elon_Spt5"/>
    <property type="match status" value="1"/>
</dbReference>
<gene>
    <name evidence="7" type="ORF">ENU91_07205</name>
</gene>
<dbReference type="Gene3D" id="3.30.70.940">
    <property type="entry name" value="NusG, N-terminal domain"/>
    <property type="match status" value="1"/>
</dbReference>
<reference evidence="7" key="1">
    <citation type="journal article" date="2020" name="mSystems">
        <title>Genome- and Community-Level Interaction Insights into Carbon Utilization and Element Cycling Functions of Hydrothermarchaeota in Hydrothermal Sediment.</title>
        <authorList>
            <person name="Zhou Z."/>
            <person name="Liu Y."/>
            <person name="Xu W."/>
            <person name="Pan J."/>
            <person name="Luo Z.H."/>
            <person name="Li M."/>
        </authorList>
    </citation>
    <scope>NUCLEOTIDE SEQUENCE [LARGE SCALE GENOMIC DNA]</scope>
    <source>
        <strain evidence="7">SpSt-711</strain>
    </source>
</reference>
<protein>
    <recommendedName>
        <fullName evidence="4">Transcription elongation factor Spt5</fullName>
    </recommendedName>
</protein>
<accession>A0A7V4JRM3</accession>
<evidence type="ECO:0000256" key="2">
    <source>
        <dbReference type="ARBA" id="ARBA00023015"/>
    </source>
</evidence>
<dbReference type="InterPro" id="IPR008991">
    <property type="entry name" value="Translation_prot_SH3-like_sf"/>
</dbReference>
<dbReference type="AlphaFoldDB" id="A0A7V4JRM3"/>
<feature type="domain" description="NusG-like N-terminal" evidence="5">
    <location>
        <begin position="1"/>
        <end position="83"/>
    </location>
</feature>
<evidence type="ECO:0000259" key="6">
    <source>
        <dbReference type="SMART" id="SM00739"/>
    </source>
</evidence>
<evidence type="ECO:0000256" key="3">
    <source>
        <dbReference type="ARBA" id="ARBA00023163"/>
    </source>
</evidence>
<dbReference type="SMART" id="SM00738">
    <property type="entry name" value="NGN"/>
    <property type="match status" value="1"/>
</dbReference>
<dbReference type="InterPro" id="IPR006645">
    <property type="entry name" value="NGN-like_dom"/>
</dbReference>
<dbReference type="InterPro" id="IPR005824">
    <property type="entry name" value="KOW"/>
</dbReference>
<dbReference type="InterPro" id="IPR005100">
    <property type="entry name" value="NGN-domain"/>
</dbReference>
<organism evidence="7">
    <name type="scientific">Thermodesulfobacterium geofontis</name>
    <dbReference type="NCBI Taxonomy" id="1295609"/>
    <lineage>
        <taxon>Bacteria</taxon>
        <taxon>Pseudomonadati</taxon>
        <taxon>Thermodesulfobacteriota</taxon>
        <taxon>Thermodesulfobacteria</taxon>
        <taxon>Thermodesulfobacteriales</taxon>
        <taxon>Thermodesulfobacteriaceae</taxon>
        <taxon>Thermodesulfobacterium</taxon>
    </lineage>
</organism>
<keyword evidence="3" id="KW-0804">Transcription</keyword>
<dbReference type="GO" id="GO:0003746">
    <property type="term" value="F:translation elongation factor activity"/>
    <property type="evidence" value="ECO:0007669"/>
    <property type="project" value="UniProtKB-KW"/>
</dbReference>
<evidence type="ECO:0000313" key="7">
    <source>
        <dbReference type="EMBL" id="HGU16410.1"/>
    </source>
</evidence>
<keyword evidence="2" id="KW-0805">Transcription regulation</keyword>
<dbReference type="SUPFAM" id="SSF50104">
    <property type="entry name" value="Translation proteins SH3-like domain"/>
    <property type="match status" value="1"/>
</dbReference>
<dbReference type="HAMAP" id="MF_00950">
    <property type="entry name" value="Spt5_arch"/>
    <property type="match status" value="1"/>
</dbReference>
<dbReference type="Gene3D" id="2.30.30.30">
    <property type="match status" value="1"/>
</dbReference>
<comment type="similarity">
    <text evidence="1">Belongs to the SPT5 family.</text>
</comment>
<dbReference type="InterPro" id="IPR011590">
    <property type="entry name" value="Spt5_arc"/>
</dbReference>
<proteinExistence type="inferred from homology"/>
<dbReference type="Pfam" id="PF03439">
    <property type="entry name" value="Spt5-NGN"/>
    <property type="match status" value="1"/>
</dbReference>
<dbReference type="InterPro" id="IPR036735">
    <property type="entry name" value="NGN_dom_sf"/>
</dbReference>
<comment type="caution">
    <text evidence="7">The sequence shown here is derived from an EMBL/GenBank/DDBJ whole genome shotgun (WGS) entry which is preliminary data.</text>
</comment>
<dbReference type="GO" id="GO:0006354">
    <property type="term" value="P:DNA-templated transcription elongation"/>
    <property type="evidence" value="ECO:0007669"/>
    <property type="project" value="InterPro"/>
</dbReference>
<name>A0A7V4JRM3_9BACT</name>
<dbReference type="CDD" id="cd06091">
    <property type="entry name" value="KOW_NusG"/>
    <property type="match status" value="1"/>
</dbReference>
<evidence type="ECO:0000256" key="1">
    <source>
        <dbReference type="ARBA" id="ARBA00006956"/>
    </source>
</evidence>
<keyword evidence="7" id="KW-0251">Elongation factor</keyword>